<accession>A0ABN3PBK6</accession>
<proteinExistence type="predicted"/>
<keyword evidence="3" id="KW-1185">Reference proteome</keyword>
<evidence type="ECO:0000313" key="2">
    <source>
        <dbReference type="EMBL" id="GAA2577417.1"/>
    </source>
</evidence>
<gene>
    <name evidence="2" type="ORF">GCM10010411_07440</name>
</gene>
<feature type="region of interest" description="Disordered" evidence="1">
    <location>
        <begin position="1"/>
        <end position="77"/>
    </location>
</feature>
<evidence type="ECO:0000256" key="1">
    <source>
        <dbReference type="SAM" id="MobiDB-lite"/>
    </source>
</evidence>
<evidence type="ECO:0008006" key="4">
    <source>
        <dbReference type="Google" id="ProtNLM"/>
    </source>
</evidence>
<dbReference type="Proteomes" id="UP001501509">
    <property type="component" value="Unassembled WGS sequence"/>
</dbReference>
<dbReference type="EMBL" id="BAAATD010000001">
    <property type="protein sequence ID" value="GAA2577417.1"/>
    <property type="molecule type" value="Genomic_DNA"/>
</dbReference>
<organism evidence="2 3">
    <name type="scientific">Actinomadura fulvescens</name>
    <dbReference type="NCBI Taxonomy" id="46160"/>
    <lineage>
        <taxon>Bacteria</taxon>
        <taxon>Bacillati</taxon>
        <taxon>Actinomycetota</taxon>
        <taxon>Actinomycetes</taxon>
        <taxon>Streptosporangiales</taxon>
        <taxon>Thermomonosporaceae</taxon>
        <taxon>Actinomadura</taxon>
    </lineage>
</organism>
<protein>
    <recommendedName>
        <fullName evidence="4">DprA winged helix domain-containing protein</fullName>
    </recommendedName>
</protein>
<name>A0ABN3PBK6_9ACTN</name>
<evidence type="ECO:0000313" key="3">
    <source>
        <dbReference type="Proteomes" id="UP001501509"/>
    </source>
</evidence>
<sequence length="140" mass="14578">MTERNALGPSRVVSSELTGQVDMRQKRSADPWSTFLTTSARGGGASASAERHVPLAEPAPGRGHPAGGGDPADLPDGCRRVLSQLDAVNAPQTLEEIHHGTGLGLLEVAEAVEALRDRGLVAVEREVDEVVRRTGGSGPV</sequence>
<reference evidence="2 3" key="1">
    <citation type="journal article" date="2019" name="Int. J. Syst. Evol. Microbiol.">
        <title>The Global Catalogue of Microorganisms (GCM) 10K type strain sequencing project: providing services to taxonomists for standard genome sequencing and annotation.</title>
        <authorList>
            <consortium name="The Broad Institute Genomics Platform"/>
            <consortium name="The Broad Institute Genome Sequencing Center for Infectious Disease"/>
            <person name="Wu L."/>
            <person name="Ma J."/>
        </authorList>
    </citation>
    <scope>NUCLEOTIDE SEQUENCE [LARGE SCALE GENOMIC DNA]</scope>
    <source>
        <strain evidence="2 3">JCM 6833</strain>
    </source>
</reference>
<comment type="caution">
    <text evidence="2">The sequence shown here is derived from an EMBL/GenBank/DDBJ whole genome shotgun (WGS) entry which is preliminary data.</text>
</comment>